<dbReference type="InParanoid" id="E3MZS5"/>
<proteinExistence type="predicted"/>
<gene>
    <name evidence="2" type="ORF">CRE_07711</name>
</gene>
<evidence type="ECO:0000313" key="2">
    <source>
        <dbReference type="EMBL" id="EFP13147.1"/>
    </source>
</evidence>
<dbReference type="Proteomes" id="UP000008281">
    <property type="component" value="Unassembled WGS sequence"/>
</dbReference>
<dbReference type="GeneID" id="9800868"/>
<evidence type="ECO:0000313" key="3">
    <source>
        <dbReference type="Proteomes" id="UP000008281"/>
    </source>
</evidence>
<dbReference type="CTD" id="9800868"/>
<accession>E3MZS5</accession>
<dbReference type="RefSeq" id="XP_003098346.2">
    <property type="nucleotide sequence ID" value="XM_003098298.2"/>
</dbReference>
<dbReference type="KEGG" id="crq:GCK72_004830"/>
<protein>
    <submittedName>
        <fullName evidence="2">Uncharacterized protein</fullName>
    </submittedName>
</protein>
<dbReference type="AlphaFoldDB" id="E3MZS5"/>
<dbReference type="HOGENOM" id="CLU_1148118_0_0_1"/>
<sequence>MKTLFLILFLPILAYFQSDEVLDCDYLSDTFVYKDFANVYRNYVGGCCTSTCLNRLEKYYPYWRLPTEINPVSWYVSIAYDSNCCKDTPSIAVITETMSTITGTTPVTPSKANTIPTTTVVANTIRTTIKNQNLNCGWLEESNGGLCCTQRALNFLQTWDANWRKSNDIGYRTQIINILKSKGHCDSKVTPLATTTVTLPSTYSTKSVLCNLMGVGCAEESTTPIMVSTTTVIATSSKGESF</sequence>
<feature type="signal peptide" evidence="1">
    <location>
        <begin position="1"/>
        <end position="18"/>
    </location>
</feature>
<dbReference type="EMBL" id="DS268502">
    <property type="protein sequence ID" value="EFP13147.1"/>
    <property type="molecule type" value="Genomic_DNA"/>
</dbReference>
<keyword evidence="3" id="KW-1185">Reference proteome</keyword>
<name>E3MZS5_CAERE</name>
<evidence type="ECO:0000256" key="1">
    <source>
        <dbReference type="SAM" id="SignalP"/>
    </source>
</evidence>
<organism evidence="3">
    <name type="scientific">Caenorhabditis remanei</name>
    <name type="common">Caenorhabditis vulgaris</name>
    <dbReference type="NCBI Taxonomy" id="31234"/>
    <lineage>
        <taxon>Eukaryota</taxon>
        <taxon>Metazoa</taxon>
        <taxon>Ecdysozoa</taxon>
        <taxon>Nematoda</taxon>
        <taxon>Chromadorea</taxon>
        <taxon>Rhabditida</taxon>
        <taxon>Rhabditina</taxon>
        <taxon>Rhabditomorpha</taxon>
        <taxon>Rhabditoidea</taxon>
        <taxon>Rhabditidae</taxon>
        <taxon>Peloderinae</taxon>
        <taxon>Caenorhabditis</taxon>
    </lineage>
</organism>
<reference evidence="2" key="1">
    <citation type="submission" date="2007-07" db="EMBL/GenBank/DDBJ databases">
        <title>PCAP assembly of the Caenorhabditis remanei genome.</title>
        <authorList>
            <consortium name="The Caenorhabditis remanei Sequencing Consortium"/>
            <person name="Wilson R.K."/>
        </authorList>
    </citation>
    <scope>NUCLEOTIDE SEQUENCE [LARGE SCALE GENOMIC DNA]</scope>
    <source>
        <strain evidence="2">PB4641</strain>
    </source>
</reference>
<keyword evidence="1" id="KW-0732">Signal</keyword>
<feature type="chain" id="PRO_5003176608" evidence="1">
    <location>
        <begin position="19"/>
        <end position="242"/>
    </location>
</feature>